<dbReference type="Proteomes" id="UP001181086">
    <property type="component" value="Unassembled WGS sequence"/>
</dbReference>
<sequence length="405" mass="45076">MISNLENAMAKQTEQATVQATGMESINNGMKPQGIATPDSNCSSINEKETSIGDPEQPVLKTDKKTPVPINDNGACDIKETGAGSGEASKETRQKESKKQIKTEMKKIELKEGVVYHMNEIGIENLKLNNITSNRKDKKQIENKLKSCESTGMQVPAVITDSSIVMEAGYPQANFLTGDEIKTPEDASCSYTIVEGNNRFRGFLIALEKAKKTPGYHPFDYNFIYKKYENAEIFRQAYRNINMYNVPTKTKEFANDVLATTQLPVLVEYKKKIADGLTAKAAGYATIGKEIVKRDMENIFNGKTPAEISNTDILEKTGPVYNAVMLAFSSEEKVKPIVKGTSVWNFNAKKFSASKDKKAESEKLVRLYSGLNSRECSQLMDAKAKDGKTKEQVIHEILEKRYITL</sequence>
<gene>
    <name evidence="2" type="ORF">RVH45_06315</name>
</gene>
<evidence type="ECO:0000256" key="1">
    <source>
        <dbReference type="SAM" id="MobiDB-lite"/>
    </source>
</evidence>
<feature type="compositionally biased region" description="Basic and acidic residues" evidence="1">
    <location>
        <begin position="88"/>
        <end position="101"/>
    </location>
</feature>
<accession>A0AAE4LS75</accession>
<dbReference type="AlphaFoldDB" id="A0AAE4LS75"/>
<reference evidence="2" key="1">
    <citation type="submission" date="2023-10" db="EMBL/GenBank/DDBJ databases">
        <title>Genome of Potential pathogenic bacteria in Crohn's disease.</title>
        <authorList>
            <person name="Rodriguez-Palacios A."/>
        </authorList>
    </citation>
    <scope>NUCLEOTIDE SEQUENCE</scope>
    <source>
        <strain evidence="2">CavFT-hAR62</strain>
    </source>
</reference>
<organism evidence="2 3">
    <name type="scientific">Phocaeicola dorei</name>
    <dbReference type="NCBI Taxonomy" id="357276"/>
    <lineage>
        <taxon>Bacteria</taxon>
        <taxon>Pseudomonadati</taxon>
        <taxon>Bacteroidota</taxon>
        <taxon>Bacteroidia</taxon>
        <taxon>Bacteroidales</taxon>
        <taxon>Bacteroidaceae</taxon>
        <taxon>Phocaeicola</taxon>
    </lineage>
</organism>
<dbReference type="EMBL" id="JAWDEV010000004">
    <property type="protein sequence ID" value="MDU0269519.1"/>
    <property type="molecule type" value="Genomic_DNA"/>
</dbReference>
<feature type="region of interest" description="Disordered" evidence="1">
    <location>
        <begin position="41"/>
        <end position="101"/>
    </location>
</feature>
<name>A0AAE4LS75_9BACT</name>
<evidence type="ECO:0000313" key="3">
    <source>
        <dbReference type="Proteomes" id="UP001181086"/>
    </source>
</evidence>
<protein>
    <recommendedName>
        <fullName evidence="4">ParB/Sulfiredoxin domain-containing protein</fullName>
    </recommendedName>
</protein>
<comment type="caution">
    <text evidence="2">The sequence shown here is derived from an EMBL/GenBank/DDBJ whole genome shotgun (WGS) entry which is preliminary data.</text>
</comment>
<dbReference type="RefSeq" id="WP_178285885.1">
    <property type="nucleotide sequence ID" value="NZ_BAABZF010000001.1"/>
</dbReference>
<evidence type="ECO:0008006" key="4">
    <source>
        <dbReference type="Google" id="ProtNLM"/>
    </source>
</evidence>
<evidence type="ECO:0000313" key="2">
    <source>
        <dbReference type="EMBL" id="MDU0269519.1"/>
    </source>
</evidence>
<proteinExistence type="predicted"/>